<dbReference type="EnsemblMetazoa" id="BGLB032308-RC">
    <property type="protein sequence ID" value="BGLB032308-PC"/>
    <property type="gene ID" value="BGLB032308"/>
</dbReference>
<organism evidence="1 2">
    <name type="scientific">Biomphalaria glabrata</name>
    <name type="common">Bloodfluke planorb</name>
    <name type="synonym">Freshwater snail</name>
    <dbReference type="NCBI Taxonomy" id="6526"/>
    <lineage>
        <taxon>Eukaryota</taxon>
        <taxon>Metazoa</taxon>
        <taxon>Spiralia</taxon>
        <taxon>Lophotrochozoa</taxon>
        <taxon>Mollusca</taxon>
        <taxon>Gastropoda</taxon>
        <taxon>Heterobranchia</taxon>
        <taxon>Euthyneura</taxon>
        <taxon>Panpulmonata</taxon>
        <taxon>Hygrophila</taxon>
        <taxon>Lymnaeoidea</taxon>
        <taxon>Planorbidae</taxon>
        <taxon>Biomphalaria</taxon>
    </lineage>
</organism>
<dbReference type="RefSeq" id="XP_013068125.2">
    <property type="nucleotide sequence ID" value="XM_013212671.2"/>
</dbReference>
<sequence>MQCYTRANKEPRTVYGVSYKTPPYRYYHQRPTFIPEPARNARPWVPEGVPFPHHLYSEKRLLVIPDDPPVHREKKMKEMLAAVNVTNWTSGRDVKCLGARMSKFSETMKYSIQSTYRDNYPGFYLGAEPKRHPNRTASAGATPTTYHLVPYPKPRDHPFTIQNYAPPEDDTDDPSTRCELLTVPHYIPCPFPGPPVSKSYKSTLPVENKSQKMGWVE</sequence>
<dbReference type="EnsemblMetazoa" id="BGLB032308-RA">
    <property type="protein sequence ID" value="BGLB032308-PA"/>
    <property type="gene ID" value="BGLB032308"/>
</dbReference>
<dbReference type="RefSeq" id="XP_013068128.2">
    <property type="nucleotide sequence ID" value="XM_013212674.2"/>
</dbReference>
<dbReference type="RefSeq" id="XP_013068127.2">
    <property type="nucleotide sequence ID" value="XM_013212673.2"/>
</dbReference>
<dbReference type="KEGG" id="bgt:106056084"/>
<evidence type="ECO:0000313" key="1">
    <source>
        <dbReference type="EnsemblMetazoa" id="BGLB032308-PB"/>
    </source>
</evidence>
<proteinExistence type="predicted"/>
<protein>
    <submittedName>
        <fullName evidence="1">Uncharacterized protein</fullName>
    </submittedName>
</protein>
<gene>
    <name evidence="1" type="primary">106056084</name>
</gene>
<reference evidence="1" key="1">
    <citation type="submission" date="2020-05" db="UniProtKB">
        <authorList>
            <consortium name="EnsemblMetazoa"/>
        </authorList>
    </citation>
    <scope>IDENTIFICATION</scope>
    <source>
        <strain evidence="1">BB02</strain>
    </source>
</reference>
<dbReference type="VEuPathDB" id="VectorBase:BGLAX_036955"/>
<evidence type="ECO:0000313" key="2">
    <source>
        <dbReference type="Proteomes" id="UP000076420"/>
    </source>
</evidence>
<name>A0A2C9LL10_BIOGL</name>
<dbReference type="OrthoDB" id="6039444at2759"/>
<dbReference type="EnsemblMetazoa" id="BGLB032308-RB">
    <property type="protein sequence ID" value="BGLB032308-PB"/>
    <property type="gene ID" value="BGLB032308"/>
</dbReference>
<dbReference type="RefSeq" id="XP_013068126.2">
    <property type="nucleotide sequence ID" value="XM_013212672.2"/>
</dbReference>
<dbReference type="EnsemblMetazoa" id="BGLB032308-RD">
    <property type="protein sequence ID" value="BGLB032308-PD"/>
    <property type="gene ID" value="BGLB032308"/>
</dbReference>
<dbReference type="Proteomes" id="UP000076420">
    <property type="component" value="Unassembled WGS sequence"/>
</dbReference>
<dbReference type="VEuPathDB" id="VectorBase:BGLB032308"/>
<dbReference type="AlphaFoldDB" id="A0A2C9LL10"/>
<accession>A0A2C9LL10</accession>